<evidence type="ECO:0000256" key="1">
    <source>
        <dbReference type="ARBA" id="ARBA00004498"/>
    </source>
</evidence>
<dbReference type="InterPro" id="IPR026823">
    <property type="entry name" value="cEGF"/>
</dbReference>
<dbReference type="SMART" id="SM00179">
    <property type="entry name" value="EGF_CA"/>
    <property type="match status" value="6"/>
</dbReference>
<dbReference type="Pfam" id="PF07645">
    <property type="entry name" value="EGF_CA"/>
    <property type="match status" value="4"/>
</dbReference>
<feature type="region of interest" description="Disordered" evidence="12">
    <location>
        <begin position="357"/>
        <end position="396"/>
    </location>
</feature>
<evidence type="ECO:0000313" key="14">
    <source>
        <dbReference type="EMBL" id="KAG7329222.1"/>
    </source>
</evidence>
<dbReference type="FunFam" id="2.10.25.10:FF:000201">
    <property type="entry name" value="EGF-containing fibulin-like extracellular matrix protein 2"/>
    <property type="match status" value="1"/>
</dbReference>
<dbReference type="PROSITE" id="PS01186">
    <property type="entry name" value="EGF_2"/>
    <property type="match status" value="4"/>
</dbReference>
<comment type="similarity">
    <text evidence="2">Belongs to the fibulin family.</text>
</comment>
<dbReference type="GO" id="GO:0031012">
    <property type="term" value="C:extracellular matrix"/>
    <property type="evidence" value="ECO:0007669"/>
    <property type="project" value="UniProtKB-ARBA"/>
</dbReference>
<dbReference type="InterPro" id="IPR000152">
    <property type="entry name" value="EGF-type_Asp/Asn_hydroxyl_site"/>
</dbReference>
<gene>
    <name evidence="14" type="ORF">KOW79_007396</name>
</gene>
<proteinExistence type="inferred from homology"/>
<keyword evidence="9" id="KW-1015">Disulfide bond</keyword>
<dbReference type="InterPro" id="IPR049883">
    <property type="entry name" value="NOTCH1_EGF-like"/>
</dbReference>
<dbReference type="PANTHER" id="PTHR13223:SF2">
    <property type="entry name" value="ACIDIC FIBROBLAST GROWTH FACTOR INTRACELLULAR-BINDING PROTEIN"/>
    <property type="match status" value="1"/>
</dbReference>
<dbReference type="GO" id="GO:0017134">
    <property type="term" value="F:fibroblast growth factor binding"/>
    <property type="evidence" value="ECO:0007669"/>
    <property type="project" value="TreeGrafter"/>
</dbReference>
<dbReference type="AlphaFoldDB" id="A0A9D3NYI2"/>
<dbReference type="PROSITE" id="PS00010">
    <property type="entry name" value="ASX_HYDROXYL"/>
    <property type="match status" value="4"/>
</dbReference>
<evidence type="ECO:0000256" key="9">
    <source>
        <dbReference type="ARBA" id="ARBA00023157"/>
    </source>
</evidence>
<feature type="compositionally biased region" description="Basic and acidic residues" evidence="12">
    <location>
        <begin position="366"/>
        <end position="390"/>
    </location>
</feature>
<dbReference type="SMART" id="SM00181">
    <property type="entry name" value="EGF"/>
    <property type="match status" value="5"/>
</dbReference>
<dbReference type="PANTHER" id="PTHR13223">
    <property type="entry name" value="ACIDIC FIBROBLAST GROWTH FACTOR INTRACELLULAR BINDING PROTEIN"/>
    <property type="match status" value="1"/>
</dbReference>
<protein>
    <recommendedName>
        <fullName evidence="13">EGF-like domain-containing protein</fullName>
    </recommendedName>
</protein>
<evidence type="ECO:0000256" key="10">
    <source>
        <dbReference type="ARBA" id="ARBA00023180"/>
    </source>
</evidence>
<dbReference type="FunFam" id="2.10.25.10:FF:000014">
    <property type="entry name" value="Latent-transforming growth factor beta-binding protein 3"/>
    <property type="match status" value="1"/>
</dbReference>
<comment type="caution">
    <text evidence="11">Lacks conserved residue(s) required for the propagation of feature annotation.</text>
</comment>
<dbReference type="Pfam" id="PF12662">
    <property type="entry name" value="cEGF"/>
    <property type="match status" value="1"/>
</dbReference>
<dbReference type="InterPro" id="IPR018097">
    <property type="entry name" value="EGF_Ca-bd_CS"/>
</dbReference>
<evidence type="ECO:0000259" key="13">
    <source>
        <dbReference type="PROSITE" id="PS50026"/>
    </source>
</evidence>
<dbReference type="GO" id="GO:0005634">
    <property type="term" value="C:nucleus"/>
    <property type="evidence" value="ECO:0007669"/>
    <property type="project" value="TreeGrafter"/>
</dbReference>
<keyword evidence="8" id="KW-0106">Calcium</keyword>
<dbReference type="InterPro" id="IPR009030">
    <property type="entry name" value="Growth_fac_rcpt_cys_sf"/>
</dbReference>
<evidence type="ECO:0000256" key="4">
    <source>
        <dbReference type="ARBA" id="ARBA00022530"/>
    </source>
</evidence>
<dbReference type="PROSITE" id="PS50026">
    <property type="entry name" value="EGF_3"/>
    <property type="match status" value="3"/>
</dbReference>
<dbReference type="FunFam" id="2.10.25.10:FF:000240">
    <property type="entry name" value="Vitamin K-dependent protein S"/>
    <property type="match status" value="1"/>
</dbReference>
<comment type="caution">
    <text evidence="14">The sequence shown here is derived from an EMBL/GenBank/DDBJ whole genome shotgun (WGS) entry which is preliminary data.</text>
</comment>
<evidence type="ECO:0000256" key="7">
    <source>
        <dbReference type="ARBA" id="ARBA00022737"/>
    </source>
</evidence>
<dbReference type="SUPFAM" id="SSF57184">
    <property type="entry name" value="Growth factor receptor domain"/>
    <property type="match status" value="2"/>
</dbReference>
<feature type="domain" description="EGF-like" evidence="13">
    <location>
        <begin position="538"/>
        <end position="578"/>
    </location>
</feature>
<dbReference type="GO" id="GO:0070527">
    <property type="term" value="P:platelet aggregation"/>
    <property type="evidence" value="ECO:0007669"/>
    <property type="project" value="TreeGrafter"/>
</dbReference>
<keyword evidence="4" id="KW-0272">Extracellular matrix</keyword>
<comment type="subcellular location">
    <subcellularLocation>
        <location evidence="1">Secreted</location>
        <location evidence="1">Extracellular space</location>
        <location evidence="1">Extracellular matrix</location>
    </subcellularLocation>
</comment>
<dbReference type="FunFam" id="2.10.25.10:FF:000290">
    <property type="entry name" value="EGF-containing fibulin-like extracellular matrix protein 2"/>
    <property type="match status" value="1"/>
</dbReference>
<dbReference type="InterPro" id="IPR001881">
    <property type="entry name" value="EGF-like_Ca-bd_dom"/>
</dbReference>
<dbReference type="PROSITE" id="PS01187">
    <property type="entry name" value="EGF_CA"/>
    <property type="match status" value="1"/>
</dbReference>
<feature type="domain" description="EGF-like" evidence="13">
    <location>
        <begin position="579"/>
        <end position="617"/>
    </location>
</feature>
<dbReference type="InterPro" id="IPR008614">
    <property type="entry name" value="FIBP"/>
</dbReference>
<evidence type="ECO:0000256" key="6">
    <source>
        <dbReference type="ARBA" id="ARBA00022729"/>
    </source>
</evidence>
<dbReference type="InterPro" id="IPR055088">
    <property type="entry name" value="Fibulin_C"/>
</dbReference>
<evidence type="ECO:0000256" key="8">
    <source>
        <dbReference type="ARBA" id="ARBA00022837"/>
    </source>
</evidence>
<evidence type="ECO:0000256" key="5">
    <source>
        <dbReference type="ARBA" id="ARBA00022536"/>
    </source>
</evidence>
<keyword evidence="5 11" id="KW-0245">EGF-like domain</keyword>
<sequence length="858" mass="97421">MSVELDVFVGNTTIMDKEVYQLWLNGYTVNDAVKVRIEGGVMEECEASPDVLLSDTMDQFRTFQMCERLLHNPAKLANQLLFQIPPDRQAMLIERYYAFDDAFAREVLGKKLSKGTKKDLDDVSAKTGITLKSCRRQFDNFKRVFKVVEELKGPLVENIRQHFLLPDQLARDYAAIVFFANNRFETGKKKLQYLTFQDFAFCAGQLINNWTVGAVDNMVEDMDVDLDKEFLQDLKELKMLITDKDLLDQHKSLVCVALRGKTKVFNEMEANFKNLSRGLVNIAAKLTNTKDVRDFFIDLVEKFIEPCRSEKWSSTDVNLYLTHYTNSAHILDSFKHQTVWTSCLSPHSLTLALKRQNKAVEEEEGPERSNREQKRPEEKRSVEEEPETHSKSGIRRKFLTKKKKNNKSALFCSLILNLCCSHPYPRPCSVCQRVSVFDTLLPPTESDTYTECTDGYHWDPQTQHCKDINECETIPEACKGEMKCFNHYGGYLCLPRSASVIPAHEPPNQIPAGVGNTSSEPYNPCPSGYEADGDSCVDVDECERDEHDCQPSQECINTEGSFTCQCPNGYRKVGTECIDIDECRYRYCQHRCVNVPGSFSCQCEPGFQLAGNNRSCIDVDECNMGAPCSQRCYNTYGTFVCRCEQGYELGPDGFACKDIDECSFSSYLCQHHCVNEAGKFSCVCPEGYQLLGTRLCQDINECETGVHQCTDSQTCVNIHGGHHCFDTNRCQEPYVQVSNNRCVCPVSKTGCRDLPFSIVYRYMSITSERSVPSDIFQIQATSVYPGAYNTFRIRSGDDNGDFYIRQINNINAMLVLARAVTGPKEYVLDLEMVSVNHLVSYQTSSALRLTVYVGRYAF</sequence>
<keyword evidence="6" id="KW-0732">Signal</keyword>
<dbReference type="OrthoDB" id="4062651at2759"/>
<evidence type="ECO:0000256" key="3">
    <source>
        <dbReference type="ARBA" id="ARBA00022525"/>
    </source>
</evidence>
<keyword evidence="15" id="KW-1185">Reference proteome</keyword>
<keyword evidence="3" id="KW-0964">Secreted</keyword>
<evidence type="ECO:0000256" key="11">
    <source>
        <dbReference type="PROSITE-ProRule" id="PRU00076"/>
    </source>
</evidence>
<keyword evidence="7" id="KW-0677">Repeat</keyword>
<dbReference type="Gene3D" id="2.10.25.10">
    <property type="entry name" value="Laminin"/>
    <property type="match status" value="5"/>
</dbReference>
<organism evidence="14 15">
    <name type="scientific">Hemibagrus wyckioides</name>
    <dbReference type="NCBI Taxonomy" id="337641"/>
    <lineage>
        <taxon>Eukaryota</taxon>
        <taxon>Metazoa</taxon>
        <taxon>Chordata</taxon>
        <taxon>Craniata</taxon>
        <taxon>Vertebrata</taxon>
        <taxon>Euteleostomi</taxon>
        <taxon>Actinopterygii</taxon>
        <taxon>Neopterygii</taxon>
        <taxon>Teleostei</taxon>
        <taxon>Ostariophysi</taxon>
        <taxon>Siluriformes</taxon>
        <taxon>Bagridae</taxon>
        <taxon>Hemibagrus</taxon>
    </lineage>
</organism>
<feature type="domain" description="EGF-like" evidence="13">
    <location>
        <begin position="658"/>
        <end position="697"/>
    </location>
</feature>
<evidence type="ECO:0000256" key="12">
    <source>
        <dbReference type="SAM" id="MobiDB-lite"/>
    </source>
</evidence>
<dbReference type="GO" id="GO:0005509">
    <property type="term" value="F:calcium ion binding"/>
    <property type="evidence" value="ECO:0007669"/>
    <property type="project" value="InterPro"/>
</dbReference>
<dbReference type="Pfam" id="PF22914">
    <property type="entry name" value="Fibulin_C"/>
    <property type="match status" value="1"/>
</dbReference>
<accession>A0A9D3NYI2</accession>
<dbReference type="InterPro" id="IPR000742">
    <property type="entry name" value="EGF"/>
</dbReference>
<dbReference type="Proteomes" id="UP000824219">
    <property type="component" value="Linkage Group LG08"/>
</dbReference>
<evidence type="ECO:0000256" key="2">
    <source>
        <dbReference type="ARBA" id="ARBA00006127"/>
    </source>
</evidence>
<dbReference type="EMBL" id="JAHKSW010000008">
    <property type="protein sequence ID" value="KAG7329222.1"/>
    <property type="molecule type" value="Genomic_DNA"/>
</dbReference>
<evidence type="ECO:0000313" key="15">
    <source>
        <dbReference type="Proteomes" id="UP000824219"/>
    </source>
</evidence>
<dbReference type="Pfam" id="PF05427">
    <property type="entry name" value="FIBP"/>
    <property type="match status" value="1"/>
</dbReference>
<name>A0A9D3NYI2_9TELE</name>
<dbReference type="CDD" id="cd00054">
    <property type="entry name" value="EGF_CA"/>
    <property type="match status" value="5"/>
</dbReference>
<reference evidence="14 15" key="1">
    <citation type="submission" date="2021-06" db="EMBL/GenBank/DDBJ databases">
        <title>Chromosome-level genome assembly of the red-tail catfish (Hemibagrus wyckioides).</title>
        <authorList>
            <person name="Shao F."/>
        </authorList>
    </citation>
    <scope>NUCLEOTIDE SEQUENCE [LARGE SCALE GENOMIC DNA]</scope>
    <source>
        <strain evidence="14">EC202008001</strain>
        <tissue evidence="14">Blood</tissue>
    </source>
</reference>
<keyword evidence="10" id="KW-0325">Glycoprotein</keyword>